<proteinExistence type="predicted"/>
<evidence type="ECO:0000313" key="2">
    <source>
        <dbReference type="WBParaSite" id="Hba_04018"/>
    </source>
</evidence>
<name>A0A1I7WGA1_HETBA</name>
<dbReference type="AlphaFoldDB" id="A0A1I7WGA1"/>
<dbReference type="Proteomes" id="UP000095283">
    <property type="component" value="Unplaced"/>
</dbReference>
<accession>A0A1I7WGA1</accession>
<keyword evidence="1" id="KW-1185">Reference proteome</keyword>
<dbReference type="WBParaSite" id="Hba_04018">
    <property type="protein sequence ID" value="Hba_04018"/>
    <property type="gene ID" value="Hba_04018"/>
</dbReference>
<evidence type="ECO:0000313" key="1">
    <source>
        <dbReference type="Proteomes" id="UP000095283"/>
    </source>
</evidence>
<reference evidence="2" key="1">
    <citation type="submission" date="2016-11" db="UniProtKB">
        <authorList>
            <consortium name="WormBaseParasite"/>
        </authorList>
    </citation>
    <scope>IDENTIFICATION</scope>
</reference>
<protein>
    <submittedName>
        <fullName evidence="2">Cadherin domain-containing protein</fullName>
    </submittedName>
</protein>
<organism evidence="1 2">
    <name type="scientific">Heterorhabditis bacteriophora</name>
    <name type="common">Entomopathogenic nematode worm</name>
    <dbReference type="NCBI Taxonomy" id="37862"/>
    <lineage>
        <taxon>Eukaryota</taxon>
        <taxon>Metazoa</taxon>
        <taxon>Ecdysozoa</taxon>
        <taxon>Nematoda</taxon>
        <taxon>Chromadorea</taxon>
        <taxon>Rhabditida</taxon>
        <taxon>Rhabditina</taxon>
        <taxon>Rhabditomorpha</taxon>
        <taxon>Strongyloidea</taxon>
        <taxon>Heterorhabditidae</taxon>
        <taxon>Heterorhabditis</taxon>
    </lineage>
</organism>
<sequence>MPGFLTLVEVTVSPSHIMNILAQQSLSSLCPCVSCGHFFICDRAILGNLSRILHNVFFEASMPQVLRISSMLIVLLDVVRRIPLFSRLFNLLGRPLLFFLRRRTYYYDGPGLSLLKLESEVMVQVGSARMDNASLRYESLLFTDDDRHIIVATVTPAPESLLTLQLTYPNNEALPLTNQSLEVYTFYTIDIQVSDTGD</sequence>